<evidence type="ECO:0000313" key="5">
    <source>
        <dbReference type="Proteomes" id="UP000324611"/>
    </source>
</evidence>
<reference evidence="4 5" key="2">
    <citation type="submission" date="2019-09" db="EMBL/GenBank/DDBJ databases">
        <authorList>
            <person name="Jin C."/>
        </authorList>
    </citation>
    <scope>NUCLEOTIDE SEQUENCE [LARGE SCALE GENOMIC DNA]</scope>
    <source>
        <strain evidence="4 5">BN140078</strain>
    </source>
</reference>
<keyword evidence="5" id="KW-1185">Reference proteome</keyword>
<gene>
    <name evidence="4" type="ORF">F0L74_18130</name>
</gene>
<evidence type="ECO:0000256" key="3">
    <source>
        <dbReference type="SAM" id="SignalP"/>
    </source>
</evidence>
<dbReference type="InterPro" id="IPR006652">
    <property type="entry name" value="Kelch_1"/>
</dbReference>
<dbReference type="PANTHER" id="PTHR24412:SF489">
    <property type="entry name" value="RING FINGER DOMAIN AND KELCH REPEAT-CONTAINING PROTEIN DDB_G0271372"/>
    <property type="match status" value="1"/>
</dbReference>
<feature type="chain" id="PRO_5022756523" evidence="3">
    <location>
        <begin position="20"/>
        <end position="332"/>
    </location>
</feature>
<dbReference type="Proteomes" id="UP000324611">
    <property type="component" value="Unassembled WGS sequence"/>
</dbReference>
<evidence type="ECO:0000313" key="4">
    <source>
        <dbReference type="EMBL" id="KAA2241785.1"/>
    </source>
</evidence>
<comment type="caution">
    <text evidence="4">The sequence shown here is derived from an EMBL/GenBank/DDBJ whole genome shotgun (WGS) entry which is preliminary data.</text>
</comment>
<evidence type="ECO:0000256" key="2">
    <source>
        <dbReference type="ARBA" id="ARBA00022737"/>
    </source>
</evidence>
<proteinExistence type="predicted"/>
<keyword evidence="2" id="KW-0677">Repeat</keyword>
<keyword evidence="3" id="KW-0732">Signal</keyword>
<keyword evidence="1" id="KW-0880">Kelch repeat</keyword>
<feature type="signal peptide" evidence="3">
    <location>
        <begin position="1"/>
        <end position="19"/>
    </location>
</feature>
<name>A0A5B2VRY6_9BACT</name>
<dbReference type="EMBL" id="VUOC01000003">
    <property type="protein sequence ID" value="KAA2241785.1"/>
    <property type="molecule type" value="Genomic_DNA"/>
</dbReference>
<dbReference type="PANTHER" id="PTHR24412">
    <property type="entry name" value="KELCH PROTEIN"/>
    <property type="match status" value="1"/>
</dbReference>
<sequence>MLMRYSTGFCLLMSLAWMGCSKSSDDTTTVGNWMHKVDFKGVARSEAVSFSINDTAFVGTGYDGTNRLKDFFSYDADKNTWTQRASLPDAAPGRMSGVAFAVNGKGYTGTGTNGIDKYKDFYEYDPATNAWTAITDFPGTARYDAVGFAVSGNGYVSTGYDGNWLNDTWKFNPGSKSWSEAGDVPNSKRSAAVAFVIGDSAYIVTGSSNTQTVNEMSRLDGKSSLWAPKRPVTNVSDDSYDDDYTSIEGTNGAAFVMNNKGYLVTTANTVWEYDPIQDLWTLKQPMESGTSRSGAVGFTIKNKGFITTGASGAIQLSDTWQFDPLADLIKND</sequence>
<dbReference type="SMART" id="SM00612">
    <property type="entry name" value="Kelch"/>
    <property type="match status" value="2"/>
</dbReference>
<dbReference type="AlphaFoldDB" id="A0A5B2VRY6"/>
<reference evidence="4 5" key="1">
    <citation type="submission" date="2019-09" db="EMBL/GenBank/DDBJ databases">
        <title>Chitinophaga ginsengihumi sp. nov., isolated from soil of ginseng rhizosphere.</title>
        <authorList>
            <person name="Lee J."/>
        </authorList>
    </citation>
    <scope>NUCLEOTIDE SEQUENCE [LARGE SCALE GENOMIC DNA]</scope>
    <source>
        <strain evidence="4 5">BN140078</strain>
    </source>
</reference>
<organism evidence="4 5">
    <name type="scientific">Chitinophaga agrisoli</name>
    <dbReference type="NCBI Taxonomy" id="2607653"/>
    <lineage>
        <taxon>Bacteria</taxon>
        <taxon>Pseudomonadati</taxon>
        <taxon>Bacteroidota</taxon>
        <taxon>Chitinophagia</taxon>
        <taxon>Chitinophagales</taxon>
        <taxon>Chitinophagaceae</taxon>
        <taxon>Chitinophaga</taxon>
    </lineage>
</organism>
<dbReference type="InterPro" id="IPR015915">
    <property type="entry name" value="Kelch-typ_b-propeller"/>
</dbReference>
<dbReference type="SUPFAM" id="SSF117281">
    <property type="entry name" value="Kelch motif"/>
    <property type="match status" value="1"/>
</dbReference>
<accession>A0A5B2VRY6</accession>
<protein>
    <submittedName>
        <fullName evidence="4">Galactose oxidase</fullName>
    </submittedName>
</protein>
<dbReference type="Gene3D" id="2.120.10.80">
    <property type="entry name" value="Kelch-type beta propeller"/>
    <property type="match status" value="2"/>
</dbReference>
<evidence type="ECO:0000256" key="1">
    <source>
        <dbReference type="ARBA" id="ARBA00022441"/>
    </source>
</evidence>
<dbReference type="PROSITE" id="PS51257">
    <property type="entry name" value="PROKAR_LIPOPROTEIN"/>
    <property type="match status" value="1"/>
</dbReference>